<keyword evidence="1" id="KW-0472">Membrane</keyword>
<keyword evidence="1" id="KW-0812">Transmembrane</keyword>
<dbReference type="EMBL" id="ML994003">
    <property type="protein sequence ID" value="KAF2200836.1"/>
    <property type="molecule type" value="Genomic_DNA"/>
</dbReference>
<protein>
    <submittedName>
        <fullName evidence="2">Uncharacterized protein</fullName>
    </submittedName>
</protein>
<dbReference type="AlphaFoldDB" id="A0A9P4JK08"/>
<sequence>MLRHHGRQAHPRASAYSCTTLSEPAGSCFREFGSLSVFSFTMFFVLCTFGCFIIGRLLYTFRSHI</sequence>
<accession>A0A9P4JK08</accession>
<evidence type="ECO:0000313" key="2">
    <source>
        <dbReference type="EMBL" id="KAF2200836.1"/>
    </source>
</evidence>
<organism evidence="2 3">
    <name type="scientific">Delitschia confertaspora ATCC 74209</name>
    <dbReference type="NCBI Taxonomy" id="1513339"/>
    <lineage>
        <taxon>Eukaryota</taxon>
        <taxon>Fungi</taxon>
        <taxon>Dikarya</taxon>
        <taxon>Ascomycota</taxon>
        <taxon>Pezizomycotina</taxon>
        <taxon>Dothideomycetes</taxon>
        <taxon>Pleosporomycetidae</taxon>
        <taxon>Pleosporales</taxon>
        <taxon>Delitschiaceae</taxon>
        <taxon>Delitschia</taxon>
    </lineage>
</organism>
<name>A0A9P4JK08_9PLEO</name>
<dbReference type="Proteomes" id="UP000799536">
    <property type="component" value="Unassembled WGS sequence"/>
</dbReference>
<gene>
    <name evidence="2" type="ORF">GQ43DRAFT_441189</name>
</gene>
<proteinExistence type="predicted"/>
<evidence type="ECO:0000256" key="1">
    <source>
        <dbReference type="SAM" id="Phobius"/>
    </source>
</evidence>
<keyword evidence="3" id="KW-1185">Reference proteome</keyword>
<keyword evidence="1" id="KW-1133">Transmembrane helix</keyword>
<feature type="transmembrane region" description="Helical" evidence="1">
    <location>
        <begin position="37"/>
        <end position="59"/>
    </location>
</feature>
<comment type="caution">
    <text evidence="2">The sequence shown here is derived from an EMBL/GenBank/DDBJ whole genome shotgun (WGS) entry which is preliminary data.</text>
</comment>
<reference evidence="2" key="1">
    <citation type="journal article" date="2020" name="Stud. Mycol.">
        <title>101 Dothideomycetes genomes: a test case for predicting lifestyles and emergence of pathogens.</title>
        <authorList>
            <person name="Haridas S."/>
            <person name="Albert R."/>
            <person name="Binder M."/>
            <person name="Bloem J."/>
            <person name="Labutti K."/>
            <person name="Salamov A."/>
            <person name="Andreopoulos B."/>
            <person name="Baker S."/>
            <person name="Barry K."/>
            <person name="Bills G."/>
            <person name="Bluhm B."/>
            <person name="Cannon C."/>
            <person name="Castanera R."/>
            <person name="Culley D."/>
            <person name="Daum C."/>
            <person name="Ezra D."/>
            <person name="Gonzalez J."/>
            <person name="Henrissat B."/>
            <person name="Kuo A."/>
            <person name="Liang C."/>
            <person name="Lipzen A."/>
            <person name="Lutzoni F."/>
            <person name="Magnuson J."/>
            <person name="Mondo S."/>
            <person name="Nolan M."/>
            <person name="Ohm R."/>
            <person name="Pangilinan J."/>
            <person name="Park H.-J."/>
            <person name="Ramirez L."/>
            <person name="Alfaro M."/>
            <person name="Sun H."/>
            <person name="Tritt A."/>
            <person name="Yoshinaga Y."/>
            <person name="Zwiers L.-H."/>
            <person name="Turgeon B."/>
            <person name="Goodwin S."/>
            <person name="Spatafora J."/>
            <person name="Crous P."/>
            <person name="Grigoriev I."/>
        </authorList>
    </citation>
    <scope>NUCLEOTIDE SEQUENCE</scope>
    <source>
        <strain evidence="2">ATCC 74209</strain>
    </source>
</reference>
<evidence type="ECO:0000313" key="3">
    <source>
        <dbReference type="Proteomes" id="UP000799536"/>
    </source>
</evidence>